<sequence length="402" mass="46037">MGVYQVMVSEYETTPKERNMPNPAQLSMPARNKWAGKHPFSKVKRSRKSLKSLCAAAILFLLLQLVPGWIIHPSTVYHYRINYQLFLNDPDSINVVLDNMKKRIKQDKLDRYILLIGNSVAWGTNETSDHSLGRYLNDEFAHDGEVVFNLSLPSIQPGDAYTLLLMMRNKGIRTDNVMLGVTYSAFTKSVYGSKPVFWLMDDLRRVDKQAYRDLLPQMRTSGYNGSAGIMPLNKWLDERVSDGVHAIPIVKDKEILKAEWARHKDKSDLLGDPRPWYEKGNVEQKRENPQYKSFFNPEPFDLSVHNWAVYFMERIYKLQEGKRTLVFVAGGNGEMSKPEVTNPGYVANLQALDRYFAAKPGLYFDLQDRIAPGQFTDHVHLTNDGNRQLAHLLYASWTGKGA</sequence>
<dbReference type="AlphaFoldDB" id="A0A4P6ETL1"/>
<evidence type="ECO:0000313" key="2">
    <source>
        <dbReference type="Proteomes" id="UP000293568"/>
    </source>
</evidence>
<protein>
    <submittedName>
        <fullName evidence="1">Uncharacterized protein</fullName>
    </submittedName>
</protein>
<dbReference type="EMBL" id="CP035492">
    <property type="protein sequence ID" value="QAY65393.1"/>
    <property type="molecule type" value="Genomic_DNA"/>
</dbReference>
<name>A0A4P6ETL1_9BACL</name>
<dbReference type="KEGG" id="pprt:ET464_02345"/>
<reference evidence="1 2" key="1">
    <citation type="submission" date="2019-01" db="EMBL/GenBank/DDBJ databases">
        <title>Genome sequencing of strain FW100M-2.</title>
        <authorList>
            <person name="Heo J."/>
            <person name="Kim S.-J."/>
            <person name="Kim J.-S."/>
            <person name="Hong S.-B."/>
            <person name="Kwon S.-W."/>
        </authorList>
    </citation>
    <scope>NUCLEOTIDE SEQUENCE [LARGE SCALE GENOMIC DNA]</scope>
    <source>
        <strain evidence="1 2">FW100M-2</strain>
    </source>
</reference>
<evidence type="ECO:0000313" key="1">
    <source>
        <dbReference type="EMBL" id="QAY65393.1"/>
    </source>
</evidence>
<proteinExistence type="predicted"/>
<accession>A0A4P6ETL1</accession>
<dbReference type="OrthoDB" id="2520504at2"/>
<organism evidence="1 2">
    <name type="scientific">Paenibacillus protaetiae</name>
    <dbReference type="NCBI Taxonomy" id="2509456"/>
    <lineage>
        <taxon>Bacteria</taxon>
        <taxon>Bacillati</taxon>
        <taxon>Bacillota</taxon>
        <taxon>Bacilli</taxon>
        <taxon>Bacillales</taxon>
        <taxon>Paenibacillaceae</taxon>
        <taxon>Paenibacillus</taxon>
    </lineage>
</organism>
<dbReference type="Proteomes" id="UP000293568">
    <property type="component" value="Chromosome"/>
</dbReference>
<dbReference type="RefSeq" id="WP_129437919.1">
    <property type="nucleotide sequence ID" value="NZ_CP035492.1"/>
</dbReference>
<keyword evidence="2" id="KW-1185">Reference proteome</keyword>
<gene>
    <name evidence="1" type="ORF">ET464_02345</name>
</gene>